<evidence type="ECO:0000313" key="2">
    <source>
        <dbReference type="Proteomes" id="UP000220106"/>
    </source>
</evidence>
<reference evidence="1 2" key="1">
    <citation type="submission" date="2017-09" db="EMBL/GenBank/DDBJ databases">
        <title>Large-scale bioinformatics analysis of Bacillus genomes uncovers conserved roles of natural products in bacterial physiology.</title>
        <authorList>
            <consortium name="Agbiome Team Llc"/>
            <person name="Bleich R.M."/>
            <person name="Kirk G.J."/>
            <person name="Santa Maria K.C."/>
            <person name="Allen S.E."/>
            <person name="Farag S."/>
            <person name="Shank E.A."/>
            <person name="Bowers A."/>
        </authorList>
    </citation>
    <scope>NUCLEOTIDE SEQUENCE [LARGE SCALE GENOMIC DNA]</scope>
    <source>
        <strain evidence="1 2">AFS003229</strain>
    </source>
</reference>
<proteinExistence type="predicted"/>
<comment type="caution">
    <text evidence="1">The sequence shown here is derived from an EMBL/GenBank/DDBJ whole genome shotgun (WGS) entry which is preliminary data.</text>
</comment>
<dbReference type="EMBL" id="NUEQ01000112">
    <property type="protein sequence ID" value="PEJ25959.1"/>
    <property type="molecule type" value="Genomic_DNA"/>
</dbReference>
<sequence>MDMNLSLNLSILSKELRLILEIMKMKYSDSVDLTKKGMFTDIDWELFLQMSMHHRVYPIIYSKLKIIDPKLVPPYVFQTLNREYKKNTFQMLHLSGEMGQLGKLFNENQIRILFLKGPVIASDIYGDISLRTSKDLDILVPITDLEKVEEIILNFGYVRVGETTLQNEVKWKGYHVAYFNPIKKVLLEVHWRLQPLPLNVPSFNELWERKRVSNITSIPVNMLGEEDLFLYLVSHGARHGWFRLRWLLDIDYMLRKGFHLDQCNALMEKYHIPHIIGQALILSSQLLKSPIKEEMIPLLEGNRSKKLAQNTIFFIREMVPLDIITSTYNYKRYLFSLNTSYLQKTIHIILLFYPNTMDEKTLKLPKSIYFLYFPLRPFLLIWRKRKKMYQLK</sequence>
<organism evidence="1 2">
    <name type="scientific">Peribacillus butanolivorans</name>
    <dbReference type="NCBI Taxonomy" id="421767"/>
    <lineage>
        <taxon>Bacteria</taxon>
        <taxon>Bacillati</taxon>
        <taxon>Bacillota</taxon>
        <taxon>Bacilli</taxon>
        <taxon>Bacillales</taxon>
        <taxon>Bacillaceae</taxon>
        <taxon>Peribacillus</taxon>
    </lineage>
</organism>
<name>A0AAX0RQF3_9BACI</name>
<accession>A0AAX0RQF3</accession>
<dbReference type="RefSeq" id="WP_098177840.1">
    <property type="nucleotide sequence ID" value="NZ_NUEQ01000112.1"/>
</dbReference>
<dbReference type="InterPro" id="IPR039498">
    <property type="entry name" value="NTP_transf_5"/>
</dbReference>
<dbReference type="AlphaFoldDB" id="A0AAX0RQF3"/>
<protein>
    <submittedName>
        <fullName evidence="1">Renal dipeptidase</fullName>
    </submittedName>
</protein>
<gene>
    <name evidence="1" type="ORF">CN689_25260</name>
</gene>
<dbReference type="Proteomes" id="UP000220106">
    <property type="component" value="Unassembled WGS sequence"/>
</dbReference>
<dbReference type="Pfam" id="PF14907">
    <property type="entry name" value="NTP_transf_5"/>
    <property type="match status" value="1"/>
</dbReference>
<evidence type="ECO:0000313" key="1">
    <source>
        <dbReference type="EMBL" id="PEJ25959.1"/>
    </source>
</evidence>